<feature type="compositionally biased region" description="Basic and acidic residues" evidence="1">
    <location>
        <begin position="200"/>
        <end position="223"/>
    </location>
</feature>
<reference evidence="3" key="1">
    <citation type="journal article" date="2021" name="Sci. Rep.">
        <title>Diploid genomic architecture of Nitzschia inconspicua, an elite biomass production diatom.</title>
        <authorList>
            <person name="Oliver A."/>
            <person name="Podell S."/>
            <person name="Pinowska A."/>
            <person name="Traller J.C."/>
            <person name="Smith S.R."/>
            <person name="McClure R."/>
            <person name="Beliaev A."/>
            <person name="Bohutskyi P."/>
            <person name="Hill E.A."/>
            <person name="Rabines A."/>
            <person name="Zheng H."/>
            <person name="Allen L.Z."/>
            <person name="Kuo A."/>
            <person name="Grigoriev I.V."/>
            <person name="Allen A.E."/>
            <person name="Hazlebeck D."/>
            <person name="Allen E.E."/>
        </authorList>
    </citation>
    <scope>NUCLEOTIDE SEQUENCE</scope>
    <source>
        <strain evidence="3">Hildebrandi</strain>
    </source>
</reference>
<protein>
    <submittedName>
        <fullName evidence="3">Uncharacterized protein</fullName>
    </submittedName>
</protein>
<dbReference type="AlphaFoldDB" id="A0A9K3LV42"/>
<dbReference type="EMBL" id="JAGRRH010000006">
    <property type="protein sequence ID" value="KAG7369110.1"/>
    <property type="molecule type" value="Genomic_DNA"/>
</dbReference>
<evidence type="ECO:0000313" key="4">
    <source>
        <dbReference type="Proteomes" id="UP000693970"/>
    </source>
</evidence>
<evidence type="ECO:0000313" key="3">
    <source>
        <dbReference type="EMBL" id="KAG7369110.1"/>
    </source>
</evidence>
<keyword evidence="2" id="KW-0472">Membrane</keyword>
<feature type="region of interest" description="Disordered" evidence="1">
    <location>
        <begin position="200"/>
        <end position="229"/>
    </location>
</feature>
<gene>
    <name evidence="3" type="ORF">IV203_031853</name>
</gene>
<evidence type="ECO:0000256" key="1">
    <source>
        <dbReference type="SAM" id="MobiDB-lite"/>
    </source>
</evidence>
<reference evidence="3" key="2">
    <citation type="submission" date="2021-04" db="EMBL/GenBank/DDBJ databases">
        <authorList>
            <person name="Podell S."/>
        </authorList>
    </citation>
    <scope>NUCLEOTIDE SEQUENCE</scope>
    <source>
        <strain evidence="3">Hildebrandi</strain>
    </source>
</reference>
<comment type="caution">
    <text evidence="3">The sequence shown here is derived from an EMBL/GenBank/DDBJ whole genome shotgun (WGS) entry which is preliminary data.</text>
</comment>
<accession>A0A9K3LV42</accession>
<feature type="transmembrane region" description="Helical" evidence="2">
    <location>
        <begin position="97"/>
        <end position="115"/>
    </location>
</feature>
<evidence type="ECO:0000256" key="2">
    <source>
        <dbReference type="SAM" id="Phobius"/>
    </source>
</evidence>
<proteinExistence type="predicted"/>
<name>A0A9K3LV42_9STRA</name>
<keyword evidence="2" id="KW-0812">Transmembrane</keyword>
<dbReference type="Proteomes" id="UP000693970">
    <property type="component" value="Unassembled WGS sequence"/>
</dbReference>
<keyword evidence="2" id="KW-1133">Transmembrane helix</keyword>
<sequence length="318" mass="36099">MKVSTATDASTKAIEEKEYSASYSVALAQHMKDASIYNANMEKVNGLLWANCTTALKLKIKERPDYESKIEDDAVALINAIEEHALGYDKAKAEKRFLLILVSICLMHFGAQISLHNTEQKMKKIFPSKDEKEIQTEEWNCLLAYLFIYRSDQDKYGMFVENLRSQEAMGHKQIPETVEESLQILSGQTFEKKFCDKMARRKSGESNRQEKPDDRNNDEKHSATESWGTNSEHTLQILKCLRVDAISERGNNPGNITVCGKVWSPNPTDKAWNVHAQVYKSCRDVVHSGEVDLGLVSETKIRSVPSGQMRVKRAEFVD</sequence>
<keyword evidence="4" id="KW-1185">Reference proteome</keyword>
<organism evidence="3 4">
    <name type="scientific">Nitzschia inconspicua</name>
    <dbReference type="NCBI Taxonomy" id="303405"/>
    <lineage>
        <taxon>Eukaryota</taxon>
        <taxon>Sar</taxon>
        <taxon>Stramenopiles</taxon>
        <taxon>Ochrophyta</taxon>
        <taxon>Bacillariophyta</taxon>
        <taxon>Bacillariophyceae</taxon>
        <taxon>Bacillariophycidae</taxon>
        <taxon>Bacillariales</taxon>
        <taxon>Bacillariaceae</taxon>
        <taxon>Nitzschia</taxon>
    </lineage>
</organism>